<reference evidence="1" key="1">
    <citation type="journal article" date="2024" name="Antonie Van Leeuwenhoek">
        <title>Bradyrhizobium ontarionense sp. nov., a novel bacterial symbiont isolated from Aeschynomene indica (Indian jointvetch), harbours photosynthesis, nitrogen fixation and nitrous oxide (N2O) reductase genes.</title>
        <authorList>
            <person name="Bromfield E.S.P."/>
            <person name="Cloutier S."/>
        </authorList>
    </citation>
    <scope>NUCLEOTIDE SEQUENCE</scope>
    <source>
        <strain evidence="1">A19</strain>
    </source>
</reference>
<name>A0ABY3R9Z7_9BRAD</name>
<organism evidence="1 2">
    <name type="scientific">Bradyrhizobium ontarionense</name>
    <dbReference type="NCBI Taxonomy" id="2898149"/>
    <lineage>
        <taxon>Bacteria</taxon>
        <taxon>Pseudomonadati</taxon>
        <taxon>Pseudomonadota</taxon>
        <taxon>Alphaproteobacteria</taxon>
        <taxon>Hyphomicrobiales</taxon>
        <taxon>Nitrobacteraceae</taxon>
        <taxon>Bradyrhizobium</taxon>
    </lineage>
</organism>
<protein>
    <submittedName>
        <fullName evidence="1">Uncharacterized protein</fullName>
    </submittedName>
</protein>
<sequence>MALSMEGRGSGGVLVVVGGVSWDVVNQPHEVCKAAAYRARGWRSGLAIVNLMERQGSDAHLEFHRALMKMPSSFPNLRLGVICCGHVFRREREVRYAVHEPDGWQFMCGENDHYSAADGHFVHVGGLLQFDPTLHEISDLPAGCNAERKDGASPWVRTP</sequence>
<dbReference type="RefSeq" id="WP_231319605.1">
    <property type="nucleotide sequence ID" value="NZ_CP088156.1"/>
</dbReference>
<keyword evidence="2" id="KW-1185">Reference proteome</keyword>
<evidence type="ECO:0000313" key="1">
    <source>
        <dbReference type="EMBL" id="UFZ03588.1"/>
    </source>
</evidence>
<dbReference type="Proteomes" id="UP001431010">
    <property type="component" value="Chromosome"/>
</dbReference>
<accession>A0ABY3R9Z7</accession>
<proteinExistence type="predicted"/>
<evidence type="ECO:0000313" key="2">
    <source>
        <dbReference type="Proteomes" id="UP001431010"/>
    </source>
</evidence>
<gene>
    <name evidence="1" type="ORF">LQG66_30925</name>
</gene>
<dbReference type="EMBL" id="CP088156">
    <property type="protein sequence ID" value="UFZ03588.1"/>
    <property type="molecule type" value="Genomic_DNA"/>
</dbReference>